<dbReference type="Proteomes" id="UP000023435">
    <property type="component" value="Unassembled WGS sequence"/>
</dbReference>
<dbReference type="Pfam" id="PF01627">
    <property type="entry name" value="Hpt"/>
    <property type="match status" value="3"/>
</dbReference>
<dbReference type="Gene3D" id="3.30.565.10">
    <property type="entry name" value="Histidine kinase-like ATPase, C-terminal domain"/>
    <property type="match status" value="1"/>
</dbReference>
<dbReference type="InterPro" id="IPR036641">
    <property type="entry name" value="HPT_dom_sf"/>
</dbReference>
<evidence type="ECO:0000256" key="7">
    <source>
        <dbReference type="ARBA" id="ARBA00023012"/>
    </source>
</evidence>
<dbReference type="SUPFAM" id="SSF55874">
    <property type="entry name" value="ATPase domain of HSP90 chaperone/DNA topoisomerase II/histidine kinase"/>
    <property type="match status" value="1"/>
</dbReference>
<feature type="region of interest" description="Disordered" evidence="11">
    <location>
        <begin position="1028"/>
        <end position="1052"/>
    </location>
</feature>
<feature type="compositionally biased region" description="Low complexity" evidence="11">
    <location>
        <begin position="1548"/>
        <end position="1565"/>
    </location>
</feature>
<evidence type="ECO:0000259" key="13">
    <source>
        <dbReference type="PROSITE" id="PS50110"/>
    </source>
</evidence>
<feature type="domain" description="HPt" evidence="15">
    <location>
        <begin position="705"/>
        <end position="812"/>
    </location>
</feature>
<dbReference type="InterPro" id="IPR008207">
    <property type="entry name" value="Sig_transdc_His_kin_Hpt_dom"/>
</dbReference>
<dbReference type="Pfam" id="PF01584">
    <property type="entry name" value="CheW"/>
    <property type="match status" value="1"/>
</dbReference>
<comment type="function">
    <text evidence="8">Involved in the transmission of sensory signals from the chemoreceptors to the flagellar motors. CheA is autophosphorylated; it can transfer its phosphate group to either CheB or CheY.</text>
</comment>
<evidence type="ECO:0000256" key="3">
    <source>
        <dbReference type="ARBA" id="ARBA00021495"/>
    </source>
</evidence>
<dbReference type="CDD" id="cd17546">
    <property type="entry name" value="REC_hyHK_CKI1_RcsC-like"/>
    <property type="match status" value="1"/>
</dbReference>
<evidence type="ECO:0000256" key="10">
    <source>
        <dbReference type="PROSITE-ProRule" id="PRU00169"/>
    </source>
</evidence>
<dbReference type="InterPro" id="IPR001789">
    <property type="entry name" value="Sig_transdc_resp-reg_receiver"/>
</dbReference>
<dbReference type="EC" id="2.7.13.3" evidence="2"/>
<dbReference type="FunFam" id="3.30.565.10:FF:000016">
    <property type="entry name" value="Chemotaxis protein CheA, putative"/>
    <property type="match status" value="1"/>
</dbReference>
<feature type="modified residue" description="Phosphohistidine" evidence="9">
    <location>
        <position position="752"/>
    </location>
</feature>
<organism evidence="16 17">
    <name type="scientific">Lysobacter capsici AZ78</name>
    <dbReference type="NCBI Taxonomy" id="1444315"/>
    <lineage>
        <taxon>Bacteria</taxon>
        <taxon>Pseudomonadati</taxon>
        <taxon>Pseudomonadota</taxon>
        <taxon>Gammaproteobacteria</taxon>
        <taxon>Lysobacterales</taxon>
        <taxon>Lysobacteraceae</taxon>
        <taxon>Lysobacter</taxon>
    </lineage>
</organism>
<keyword evidence="17" id="KW-1185">Reference proteome</keyword>
<evidence type="ECO:0000313" key="17">
    <source>
        <dbReference type="Proteomes" id="UP000023435"/>
    </source>
</evidence>
<dbReference type="RefSeq" id="WP_036112835.1">
    <property type="nucleotide sequence ID" value="NZ_JAJA02000001.1"/>
</dbReference>
<name>A0A120AHX0_9GAMM</name>
<evidence type="ECO:0000256" key="11">
    <source>
        <dbReference type="SAM" id="MobiDB-lite"/>
    </source>
</evidence>
<dbReference type="SMART" id="SM00387">
    <property type="entry name" value="HATPase_c"/>
    <property type="match status" value="1"/>
</dbReference>
<sequence length="2383" mass="258425">MTALREAIDTTTLGWIKPELDETLRQARQEIEAFAEDPADTARMRVCANHLHQVHGTLRMVELYAPAMVAEEMERLALALQQGSVADRDEACAALMRGVVLLPDYLERLQGGHRDIPIVLLPLLNELRATRGESGLNESVLFAPNLDRPLPAHLPPPLPVGSGGGRNASAPHLAALRDALTAWPEDGVPSNPAQLASAIDGLLADVVLEPVRRMLWVASSVSHAVRDGALPATRSLRQAFGGVEREARQILSDDGFSAPRGEPAAEPTRQLLYHVAHSDGRHPALDDLRQTFELAAHLPSESELEHARGSLSGRNRALLDTVAAAIKEDLLRVKDALDLHLRTNQTDAGELRPQVEALARVSDTLGMMGLGMARTVVLQQRDAMSEIVDGRRAADEGTLLDVAGALLYVDASLDDQVSRLGLPDDKAEEDLLAGEARKVLDVVAREAIANFGDARQSFVAFVETKWDHDELAEVPRVLDEVAGALRMIELPLAADYLTGVKRYTEVELIGRRRVPSGQQLDTLADALASLEYYLEALREQRPNRDDILDIARQSLEVLRYWPLPDVVRAEPQAEVAAPPVVAAEIAAPAVDETAPPPSASDTVASESHTQIPVAPDWSVSEAQAHDASASAEPVDSGLVDAEHGAAQYTSAFEPDASHAAPAEPADIAERVSGGLVNTAMLEALPSSPPSFLGASSPAQGGFETVDDIDDEVREIFLEEFQEEIANLEHLLPAWREAPDDLARVQPVRRVFHTLKGSGRLVGARTLGEFSWKVENLLNRVREHGRPASPEVIDLVEHAHRALPGFYAALRNEAPLSVDVAGIEAHADRLANGEEAYYQAPVAAVAGEPEIVDTAPAVVSDGPYVPASVDPVLLEILDGEVAGHLVTIEAWLAASNTAPQPVTDAVQRSIHTLNGAFAMTEVPVITDVTAPTEAYVKRLLASGAPASAEGMSALSAVADAIRRTVEALKSPTPHVPMFVGLPERIAMLRDSLPDARSPMIVDEFDHDLDGLPDGQSLSELTVADLSAFDGYDSSPQGTSKTETADAAGRQSPNYDDEFEISLDVLPAEFDPSTVGPMGLSDASIEQARLAAEREAAQKAEAERLAAEQAQAARLETERVEAERLEAERAEAARIEAERIEAERIAAEQAQAERLAAEQAEAARLEAERLAAEQAQAERLAAEQAEAARLEAERLAAEQAEAERLEAERLAAEQAEAARLEAERLAAEQAEAARLEAERLAAEQAEAERLAAEQAEAERVQAERLAAEQAEAARLEAERLEAERIETERAEAARLEAERVAEEERLEYERLEAEYAEQAQRAEAERLAAEHAARTAAERAEFERLEAERLEAERIAAEQAEAERLEAERIAAEQAEAERLEAERVAAEQAEAERLEAERIAAEQAEAERLEAERIAAEQAEAERLEAERLAAEQAEAERLEAERIAAEQAEAERLEAERVAAEQAEAERLEAERIAAEQAEAERLAAEQAEAERLEYERLEADYAAERLTPEQGATVDAAAGDEASTDDLSDLRFDDHSGIGASNEETQADATAEAEPQPAAAAHSGAPTSAVAGISAALAAAFAKAYSADPDPEEALDLTELDPELVDIFVEEGGDLLDHSDGLLAQLREAPNEREPLVGLQRDLHTLKGGARMAGIMAVGELGHVMESLLEAVVDQRTELGRDGIVLLERGFDRLHGMVTRVGTRRAIAMPDALIAVFEARSRGQTVPGLIEDEHAGVAATPAPRSEATDSGELKPLSAPIVDAPFADEDDIGVRAPQEQVRIRADLLDRLVNYAGEVAIYRARLEQQLGAFRGAIAEMAQTNLRMRDQLRRLEIETEAQIIARYQREGESGDQSFDPLELDRFSTLQQLSRALGESAADQNSLQNTLDDLTRQYETLLLQQSRVSSELQEGLMRTRMVPFDTLLPRLRRVVRQASSELGKQVALKLEGTQGELDRNVLERMTAPLEHMLRNAVAHGLEKPEQRRAAGKPDEGTVRIAVRREGSEVVLEVADDGAGLDRAAIRRRGEERGLVRADAVLSEADLDTLILEPGFSTADEVSRLAGRGVGMDVVASEVRQLGGTLDIHSNPGKGVHFTLRLPQTLAVTQAVFVRIGETTFAVPIASVRGVGRLSRDVLDAGDVSYRYGGEDYHVHDLGMLVGHAPAKAEGQLQMPLLLIRSGDLRAAVTIDQVIGNREIVVKPVGPQVASVPGIFGATIMGDGRVVVILDIAPLVRRRAALLQDFSQNAAPPPAPAETRRVPLVMVVDDSVTMRKVTGRVLERHNFEVVTAKDGIDALERLGERVPDLMLLDIEMPRMDGYELATQMKADPHLRDVPIVMITSRTGEKHRQRAFEIGVERYLGKPYQEPELMRNVFELLGITRSHV</sequence>
<comment type="caution">
    <text evidence="16">The sequence shown here is derived from an EMBL/GenBank/DDBJ whole genome shotgun (WGS) entry which is preliminary data.</text>
</comment>
<dbReference type="InterPro" id="IPR036890">
    <property type="entry name" value="HATPase_C_sf"/>
</dbReference>
<dbReference type="InterPro" id="IPR051315">
    <property type="entry name" value="Bact_Chemotaxis_CheA"/>
</dbReference>
<dbReference type="PROSITE" id="PS50109">
    <property type="entry name" value="HIS_KIN"/>
    <property type="match status" value="1"/>
</dbReference>
<dbReference type="InterPro" id="IPR036061">
    <property type="entry name" value="CheW-like_dom_sf"/>
</dbReference>
<dbReference type="Gene3D" id="1.20.120.160">
    <property type="entry name" value="HPT domain"/>
    <property type="match status" value="4"/>
</dbReference>
<dbReference type="Pfam" id="PF02518">
    <property type="entry name" value="HATPase_c"/>
    <property type="match status" value="1"/>
</dbReference>
<dbReference type="InterPro" id="IPR011006">
    <property type="entry name" value="CheY-like_superfamily"/>
</dbReference>
<evidence type="ECO:0000256" key="2">
    <source>
        <dbReference type="ARBA" id="ARBA00012438"/>
    </source>
</evidence>
<keyword evidence="5 16" id="KW-0808">Transferase</keyword>
<dbReference type="Gene3D" id="3.40.50.2300">
    <property type="match status" value="1"/>
</dbReference>
<dbReference type="SUPFAM" id="SSF50341">
    <property type="entry name" value="CheW-like"/>
    <property type="match status" value="1"/>
</dbReference>
<gene>
    <name evidence="16" type="ORF">AZ78_4391</name>
</gene>
<evidence type="ECO:0000259" key="12">
    <source>
        <dbReference type="PROSITE" id="PS50109"/>
    </source>
</evidence>
<dbReference type="SMART" id="SM00260">
    <property type="entry name" value="CheW"/>
    <property type="match status" value="1"/>
</dbReference>
<accession>A0A120AHX0</accession>
<dbReference type="Gene3D" id="2.30.30.40">
    <property type="entry name" value="SH3 Domains"/>
    <property type="match status" value="1"/>
</dbReference>
<dbReference type="Pfam" id="PF00072">
    <property type="entry name" value="Response_reg"/>
    <property type="match status" value="1"/>
</dbReference>
<evidence type="ECO:0000256" key="5">
    <source>
        <dbReference type="ARBA" id="ARBA00022679"/>
    </source>
</evidence>
<evidence type="ECO:0000256" key="4">
    <source>
        <dbReference type="ARBA" id="ARBA00022553"/>
    </source>
</evidence>
<dbReference type="GO" id="GO:0006935">
    <property type="term" value="P:chemotaxis"/>
    <property type="evidence" value="ECO:0007669"/>
    <property type="project" value="InterPro"/>
</dbReference>
<dbReference type="SUPFAM" id="SSF52172">
    <property type="entry name" value="CheY-like"/>
    <property type="match status" value="1"/>
</dbReference>
<feature type="compositionally biased region" description="Polar residues" evidence="11">
    <location>
        <begin position="599"/>
        <end position="610"/>
    </location>
</feature>
<evidence type="ECO:0000256" key="9">
    <source>
        <dbReference type="PROSITE-ProRule" id="PRU00110"/>
    </source>
</evidence>
<dbReference type="SMART" id="SM01231">
    <property type="entry name" value="H-kinase_dim"/>
    <property type="match status" value="1"/>
</dbReference>
<comment type="catalytic activity">
    <reaction evidence="1">
        <text>ATP + protein L-histidine = ADP + protein N-phospho-L-histidine.</text>
        <dbReference type="EC" id="2.7.13.3"/>
    </reaction>
</comment>
<dbReference type="InterPro" id="IPR004105">
    <property type="entry name" value="CheA-like_dim"/>
</dbReference>
<keyword evidence="4 10" id="KW-0597">Phosphoprotein</keyword>
<feature type="modified residue" description="Phosphohistidine" evidence="9">
    <location>
        <position position="1645"/>
    </location>
</feature>
<dbReference type="PROSITE" id="PS50851">
    <property type="entry name" value="CHEW"/>
    <property type="match status" value="1"/>
</dbReference>
<feature type="domain" description="CheW-like" evidence="14">
    <location>
        <begin position="2104"/>
        <end position="2237"/>
    </location>
</feature>
<dbReference type="OrthoDB" id="9803176at2"/>
<feature type="domain" description="HPt" evidence="15">
    <location>
        <begin position="1598"/>
        <end position="1702"/>
    </location>
</feature>
<dbReference type="InterPro" id="IPR003594">
    <property type="entry name" value="HATPase_dom"/>
</dbReference>
<evidence type="ECO:0000256" key="8">
    <source>
        <dbReference type="ARBA" id="ARBA00035100"/>
    </source>
</evidence>
<dbReference type="GO" id="GO:0005737">
    <property type="term" value="C:cytoplasm"/>
    <property type="evidence" value="ECO:0007669"/>
    <property type="project" value="InterPro"/>
</dbReference>
<feature type="region of interest" description="Disordered" evidence="11">
    <location>
        <begin position="1503"/>
        <end position="1565"/>
    </location>
</feature>
<dbReference type="SMART" id="SM00073">
    <property type="entry name" value="HPT"/>
    <property type="match status" value="2"/>
</dbReference>
<dbReference type="PANTHER" id="PTHR43395">
    <property type="entry name" value="SENSOR HISTIDINE KINASE CHEA"/>
    <property type="match status" value="1"/>
</dbReference>
<dbReference type="PROSITE" id="PS50894">
    <property type="entry name" value="HPT"/>
    <property type="match status" value="2"/>
</dbReference>
<dbReference type="CDD" id="cd00088">
    <property type="entry name" value="HPT"/>
    <property type="match status" value="2"/>
</dbReference>
<feature type="domain" description="Histidine kinase" evidence="12">
    <location>
        <begin position="1882"/>
        <end position="2102"/>
    </location>
</feature>
<dbReference type="SMART" id="SM00448">
    <property type="entry name" value="REC"/>
    <property type="match status" value="1"/>
</dbReference>
<dbReference type="PROSITE" id="PS50110">
    <property type="entry name" value="RESPONSE_REGULATORY"/>
    <property type="match status" value="1"/>
</dbReference>
<protein>
    <recommendedName>
        <fullName evidence="3">Chemotaxis protein CheA</fullName>
        <ecNumber evidence="2">2.7.13.3</ecNumber>
    </recommendedName>
</protein>
<proteinExistence type="predicted"/>
<dbReference type="PRINTS" id="PR00344">
    <property type="entry name" value="BCTRLSENSOR"/>
</dbReference>
<evidence type="ECO:0000313" key="16">
    <source>
        <dbReference type="EMBL" id="KWS06833.1"/>
    </source>
</evidence>
<keyword evidence="7" id="KW-0902">Two-component regulatory system</keyword>
<dbReference type="EMBL" id="JAJA02000001">
    <property type="protein sequence ID" value="KWS06833.1"/>
    <property type="molecule type" value="Genomic_DNA"/>
</dbReference>
<evidence type="ECO:0000259" key="14">
    <source>
        <dbReference type="PROSITE" id="PS50851"/>
    </source>
</evidence>
<reference evidence="16 17" key="1">
    <citation type="journal article" date="2014" name="Genome Announc.">
        <title>Draft Genome Sequence of Lysobacter capsici AZ78, a Bacterium Antagonistic to Plant-Pathogenic Oomycetes.</title>
        <authorList>
            <person name="Puopolo G."/>
            <person name="Sonego P."/>
            <person name="Engelen K."/>
            <person name="Pertot I."/>
        </authorList>
    </citation>
    <scope>NUCLEOTIDE SEQUENCE [LARGE SCALE GENOMIC DNA]</scope>
    <source>
        <strain evidence="16 17">AZ78</strain>
    </source>
</reference>
<dbReference type="PANTHER" id="PTHR43395:SF8">
    <property type="entry name" value="HISTIDINE KINASE"/>
    <property type="match status" value="1"/>
</dbReference>
<evidence type="ECO:0000259" key="15">
    <source>
        <dbReference type="PROSITE" id="PS50894"/>
    </source>
</evidence>
<dbReference type="InterPro" id="IPR002545">
    <property type="entry name" value="CheW-lke_dom"/>
</dbReference>
<dbReference type="GO" id="GO:0000155">
    <property type="term" value="F:phosphorelay sensor kinase activity"/>
    <property type="evidence" value="ECO:0007669"/>
    <property type="project" value="InterPro"/>
</dbReference>
<dbReference type="SUPFAM" id="SSF47226">
    <property type="entry name" value="Histidine-containing phosphotransfer domain, HPT domain"/>
    <property type="match status" value="5"/>
</dbReference>
<evidence type="ECO:0000256" key="6">
    <source>
        <dbReference type="ARBA" id="ARBA00022777"/>
    </source>
</evidence>
<feature type="modified residue" description="4-aspartylphosphate" evidence="10">
    <location>
        <position position="2309"/>
    </location>
</feature>
<evidence type="ECO:0000256" key="1">
    <source>
        <dbReference type="ARBA" id="ARBA00000085"/>
    </source>
</evidence>
<dbReference type="InterPro" id="IPR004358">
    <property type="entry name" value="Sig_transdc_His_kin-like_C"/>
</dbReference>
<keyword evidence="6 16" id="KW-0418">Kinase</keyword>
<dbReference type="InterPro" id="IPR005467">
    <property type="entry name" value="His_kinase_dom"/>
</dbReference>
<feature type="region of interest" description="Disordered" evidence="11">
    <location>
        <begin position="591"/>
        <end position="610"/>
    </location>
</feature>
<feature type="domain" description="Response regulatory" evidence="13">
    <location>
        <begin position="2260"/>
        <end position="2376"/>
    </location>
</feature>